<dbReference type="AlphaFoldDB" id="A0A7X5YC17"/>
<dbReference type="Pfam" id="PF00580">
    <property type="entry name" value="UvrD-helicase"/>
    <property type="match status" value="1"/>
</dbReference>
<feature type="domain" description="UvrD-like helicase ATP-binding" evidence="7">
    <location>
        <begin position="20"/>
        <end position="389"/>
    </location>
</feature>
<dbReference type="GeneID" id="86889970"/>
<organism evidence="8 10">
    <name type="scientific">Butyricimonas paravirosa</name>
    <dbReference type="NCBI Taxonomy" id="1472417"/>
    <lineage>
        <taxon>Bacteria</taxon>
        <taxon>Pseudomonadati</taxon>
        <taxon>Bacteroidota</taxon>
        <taxon>Bacteroidia</taxon>
        <taxon>Bacteroidales</taxon>
        <taxon>Odoribacteraceae</taxon>
        <taxon>Butyricimonas</taxon>
    </lineage>
</organism>
<dbReference type="SUPFAM" id="SSF52540">
    <property type="entry name" value="P-loop containing nucleoside triphosphate hydrolases"/>
    <property type="match status" value="1"/>
</dbReference>
<dbReference type="Proteomes" id="UP000576368">
    <property type="component" value="Unassembled WGS sequence"/>
</dbReference>
<keyword evidence="11" id="KW-1185">Reference proteome</keyword>
<dbReference type="PANTHER" id="PTHR11070">
    <property type="entry name" value="UVRD / RECB / PCRA DNA HELICASE FAMILY MEMBER"/>
    <property type="match status" value="1"/>
</dbReference>
<dbReference type="PANTHER" id="PTHR11070:SF2">
    <property type="entry name" value="ATP-DEPENDENT DNA HELICASE SRS2"/>
    <property type="match status" value="1"/>
</dbReference>
<keyword evidence="4 6" id="KW-0067">ATP-binding</keyword>
<feature type="binding site" evidence="6">
    <location>
        <begin position="41"/>
        <end position="48"/>
    </location>
    <ligand>
        <name>ATP</name>
        <dbReference type="ChEBI" id="CHEBI:30616"/>
    </ligand>
</feature>
<dbReference type="GO" id="GO:0016787">
    <property type="term" value="F:hydrolase activity"/>
    <property type="evidence" value="ECO:0007669"/>
    <property type="project" value="UniProtKB-UniRule"/>
</dbReference>
<gene>
    <name evidence="9" type="ORF">F1644_01660</name>
    <name evidence="8" type="ORF">GGR15_002020</name>
</gene>
<evidence type="ECO:0000256" key="6">
    <source>
        <dbReference type="PROSITE-ProRule" id="PRU00560"/>
    </source>
</evidence>
<reference evidence="8 10" key="2">
    <citation type="submission" date="2020-03" db="EMBL/GenBank/DDBJ databases">
        <title>Genomic Encyclopedia of Type Strains, Phase IV (KMG-IV): sequencing the most valuable type-strain genomes for metagenomic binning, comparative biology and taxonomic classification.</title>
        <authorList>
            <person name="Goeker M."/>
        </authorList>
    </citation>
    <scope>NUCLEOTIDE SEQUENCE [LARGE SCALE GENOMIC DNA]</scope>
    <source>
        <strain evidence="8 10">DSM 105722</strain>
    </source>
</reference>
<dbReference type="EMBL" id="JAATLI010000007">
    <property type="protein sequence ID" value="NJC18393.1"/>
    <property type="molecule type" value="Genomic_DNA"/>
</dbReference>
<evidence type="ECO:0000256" key="1">
    <source>
        <dbReference type="ARBA" id="ARBA00022741"/>
    </source>
</evidence>
<keyword evidence="2 6" id="KW-0378">Hydrolase</keyword>
<dbReference type="RefSeq" id="WP_118302202.1">
    <property type="nucleotide sequence ID" value="NZ_BMPA01000007.1"/>
</dbReference>
<evidence type="ECO:0000256" key="3">
    <source>
        <dbReference type="ARBA" id="ARBA00022806"/>
    </source>
</evidence>
<evidence type="ECO:0000256" key="2">
    <source>
        <dbReference type="ARBA" id="ARBA00022801"/>
    </source>
</evidence>
<proteinExistence type="predicted"/>
<keyword evidence="3 6" id="KW-0347">Helicase</keyword>
<dbReference type="Proteomes" id="UP001302374">
    <property type="component" value="Chromosome"/>
</dbReference>
<dbReference type="InterPro" id="IPR014016">
    <property type="entry name" value="UvrD-like_ATP-bd"/>
</dbReference>
<dbReference type="GO" id="GO:0043138">
    <property type="term" value="F:3'-5' DNA helicase activity"/>
    <property type="evidence" value="ECO:0007669"/>
    <property type="project" value="TreeGrafter"/>
</dbReference>
<evidence type="ECO:0000256" key="4">
    <source>
        <dbReference type="ARBA" id="ARBA00022840"/>
    </source>
</evidence>
<evidence type="ECO:0000313" key="11">
    <source>
        <dbReference type="Proteomes" id="UP001302374"/>
    </source>
</evidence>
<evidence type="ECO:0000313" key="8">
    <source>
        <dbReference type="EMBL" id="NJC18393.1"/>
    </source>
</evidence>
<evidence type="ECO:0000313" key="9">
    <source>
        <dbReference type="EMBL" id="WOF11057.1"/>
    </source>
</evidence>
<dbReference type="GO" id="GO:0005524">
    <property type="term" value="F:ATP binding"/>
    <property type="evidence" value="ECO:0007669"/>
    <property type="project" value="UniProtKB-UniRule"/>
</dbReference>
<dbReference type="EMBL" id="CP043839">
    <property type="protein sequence ID" value="WOF11057.1"/>
    <property type="molecule type" value="Genomic_DNA"/>
</dbReference>
<dbReference type="PROSITE" id="PS51198">
    <property type="entry name" value="UVRD_HELICASE_ATP_BIND"/>
    <property type="match status" value="1"/>
</dbReference>
<dbReference type="InterPro" id="IPR000212">
    <property type="entry name" value="DNA_helicase_UvrD/REP"/>
</dbReference>
<dbReference type="Gene3D" id="3.40.50.300">
    <property type="entry name" value="P-loop containing nucleotide triphosphate hydrolases"/>
    <property type="match status" value="1"/>
</dbReference>
<evidence type="ECO:0000313" key="10">
    <source>
        <dbReference type="Proteomes" id="UP000576368"/>
    </source>
</evidence>
<reference evidence="9 11" key="1">
    <citation type="submission" date="2019-09" db="EMBL/GenBank/DDBJ databases">
        <title>Butyricimonas paravirosa DSM 105722 (=214-4 = JCM 18677 = CCUG 65563).</title>
        <authorList>
            <person name="Le Roy T."/>
            <person name="Cani P.D."/>
        </authorList>
    </citation>
    <scope>NUCLEOTIDE SEQUENCE [LARGE SCALE GENOMIC DNA]</scope>
    <source>
        <strain evidence="9 11">DSM 105722</strain>
    </source>
</reference>
<protein>
    <recommendedName>
        <fullName evidence="5">DNA 3'-5' helicase II</fullName>
    </recommendedName>
</protein>
<dbReference type="GO" id="GO:0003677">
    <property type="term" value="F:DNA binding"/>
    <property type="evidence" value="ECO:0007669"/>
    <property type="project" value="InterPro"/>
</dbReference>
<keyword evidence="1 6" id="KW-0547">Nucleotide-binding</keyword>
<dbReference type="InterPro" id="IPR027417">
    <property type="entry name" value="P-loop_NTPase"/>
</dbReference>
<evidence type="ECO:0000259" key="7">
    <source>
        <dbReference type="PROSITE" id="PS51198"/>
    </source>
</evidence>
<sequence>MPFATDEEIKIAHDILLKGKKQFDISRVNIIKEDRSCYVQASPGSGKTTVLLAKLIILTNKMPLPEGKGVCVLTHTNVAIDEIKAKLGQKADVLFSYPNFFGTIQTFLHKYIAAAALHYFYGSQIAYVDDDVANAVFLKKYSKLPIGESKLKGRIYRQTVSKEHIIDAAEIEALGGVDMLTSANVIKKKKRVDKYDFQLRDYNWSNIPREYKSLIRAKKDKILNSQGKEIVLSYKVDWGNNKIITDSGQIGVDTPTGAEYIKIKEEMFSEGILSFQDAYDLAFRYIREKSLNFSRFSDKRFKYLFIDEVQDCNNQQVALIQKIFDENKVVIQRFGDYCQAIYEKDESSGPENDRLKDEQVLYIRNSNRFGEKIAKPLRTLCIEDNHQLIGNEEVPSTKPIIITYEDPLSVLPKYAELLNSTLIPEMDNRSVLEIANRERQEDPLHRVNVKACGWVGKKGANDQKRFIESYFPAFERKNARLRTEGDSFNDFILKKEHKYVKDYAISIIQGILKFLDLCDIRNGNRRYTKTSLLEFLSANNIEQKENFLKDVMNWALLIINSNSDNDIQSLKEAIYQYMTTTILPLYGKSVTRDAHNFFNAIGEGIHEAPVAEHGNIYHGDKIDIEVATVHSVKGETHAATLYLETFYDRHHESDRLSEQFKGIAYTRADKKVLSSLRVIYVGMSRPRYLLCVAIQKDRFDNMDCRELREIWKVVKA</sequence>
<dbReference type="GO" id="GO:0000725">
    <property type="term" value="P:recombinational repair"/>
    <property type="evidence" value="ECO:0007669"/>
    <property type="project" value="TreeGrafter"/>
</dbReference>
<evidence type="ECO:0000256" key="5">
    <source>
        <dbReference type="ARBA" id="ARBA00034923"/>
    </source>
</evidence>
<accession>A0A7X5YC17</accession>
<name>A0A7X5YC17_9BACT</name>